<dbReference type="Proteomes" id="UP000038040">
    <property type="component" value="Unplaced"/>
</dbReference>
<evidence type="ECO:0000313" key="3">
    <source>
        <dbReference type="Proteomes" id="UP000274756"/>
    </source>
</evidence>
<organism evidence="2 4">
    <name type="scientific">Dracunculus medinensis</name>
    <name type="common">Guinea worm</name>
    <dbReference type="NCBI Taxonomy" id="318479"/>
    <lineage>
        <taxon>Eukaryota</taxon>
        <taxon>Metazoa</taxon>
        <taxon>Ecdysozoa</taxon>
        <taxon>Nematoda</taxon>
        <taxon>Chromadorea</taxon>
        <taxon>Rhabditida</taxon>
        <taxon>Spirurina</taxon>
        <taxon>Dracunculoidea</taxon>
        <taxon>Dracunculidae</taxon>
        <taxon>Dracunculus</taxon>
    </lineage>
</organism>
<name>A0A0N4UK77_DRAME</name>
<gene>
    <name evidence="1" type="ORF">DME_LOCUS10242</name>
</gene>
<dbReference type="AlphaFoldDB" id="A0A0N4UK77"/>
<accession>A0A0N4UK77</accession>
<evidence type="ECO:0000313" key="2">
    <source>
        <dbReference type="Proteomes" id="UP000038040"/>
    </source>
</evidence>
<dbReference type="WBParaSite" id="DME_0000810601-mRNA-1">
    <property type="protein sequence ID" value="DME_0000810601-mRNA-1"/>
    <property type="gene ID" value="DME_0000810601"/>
</dbReference>
<protein>
    <submittedName>
        <fullName evidence="4">39S ribosomal protein L52, mitochondrial</fullName>
    </submittedName>
</protein>
<dbReference type="Proteomes" id="UP000274756">
    <property type="component" value="Unassembled WGS sequence"/>
</dbReference>
<reference evidence="4" key="1">
    <citation type="submission" date="2017-02" db="UniProtKB">
        <authorList>
            <consortium name="WormBaseParasite"/>
        </authorList>
    </citation>
    <scope>IDENTIFICATION</scope>
</reference>
<dbReference type="Pfam" id="PF14978">
    <property type="entry name" value="MRP-63"/>
    <property type="match status" value="1"/>
</dbReference>
<reference evidence="1 3" key="2">
    <citation type="submission" date="2018-11" db="EMBL/GenBank/DDBJ databases">
        <authorList>
            <consortium name="Pathogen Informatics"/>
        </authorList>
    </citation>
    <scope>NUCLEOTIDE SEQUENCE [LARGE SCALE GENOMIC DNA]</scope>
</reference>
<keyword evidence="3" id="KW-1185">Reference proteome</keyword>
<dbReference type="InterPro" id="IPR016576">
    <property type="entry name" value="Ribosomal_mL63"/>
</dbReference>
<dbReference type="EMBL" id="UYYG01001208">
    <property type="protein sequence ID" value="VDN60269.1"/>
    <property type="molecule type" value="Genomic_DNA"/>
</dbReference>
<dbReference type="OrthoDB" id="5775818at2759"/>
<sequence length="145" mass="17473">MRVTRILLRNLNKKHWDRRVWEIGYRGPLLPMLKGTGRPDFRVSENDVAVLRQRLNMEYQVMKYLATPYFTKEQEAAYIAEYGTPEEQREKEILESEQRRMPGKPKRISEWKNNSRVHANIGNLLHSHRTVEDSMKELINRHRWD</sequence>
<evidence type="ECO:0000313" key="4">
    <source>
        <dbReference type="WBParaSite" id="DME_0000810601-mRNA-1"/>
    </source>
</evidence>
<evidence type="ECO:0000313" key="1">
    <source>
        <dbReference type="EMBL" id="VDN60269.1"/>
    </source>
</evidence>
<dbReference type="GO" id="GO:0005761">
    <property type="term" value="C:mitochondrial ribosome"/>
    <property type="evidence" value="ECO:0007669"/>
    <property type="project" value="InterPro"/>
</dbReference>
<proteinExistence type="predicted"/>